<dbReference type="SUPFAM" id="SSF82866">
    <property type="entry name" value="Multidrug efflux transporter AcrB transmembrane domain"/>
    <property type="match status" value="2"/>
</dbReference>
<feature type="transmembrane region" description="Helical" evidence="7">
    <location>
        <begin position="203"/>
        <end position="224"/>
    </location>
</feature>
<feature type="transmembrane region" description="Helical" evidence="7">
    <location>
        <begin position="21"/>
        <end position="39"/>
    </location>
</feature>
<dbReference type="Proteomes" id="UP000601223">
    <property type="component" value="Unassembled WGS sequence"/>
</dbReference>
<dbReference type="EMBL" id="BONF01000028">
    <property type="protein sequence ID" value="GIF83253.1"/>
    <property type="molecule type" value="Genomic_DNA"/>
</dbReference>
<evidence type="ECO:0000256" key="5">
    <source>
        <dbReference type="ARBA" id="ARBA00022989"/>
    </source>
</evidence>
<feature type="transmembrane region" description="Helical" evidence="7">
    <location>
        <begin position="614"/>
        <end position="635"/>
    </location>
</feature>
<comment type="similarity">
    <text evidence="2">Belongs to the resistance-nodulation-cell division (RND) (TC 2.A.6) family. MmpL subfamily.</text>
</comment>
<proteinExistence type="inferred from homology"/>
<evidence type="ECO:0000256" key="4">
    <source>
        <dbReference type="ARBA" id="ARBA00022692"/>
    </source>
</evidence>
<evidence type="ECO:0000256" key="1">
    <source>
        <dbReference type="ARBA" id="ARBA00004651"/>
    </source>
</evidence>
<dbReference type="InterPro" id="IPR050545">
    <property type="entry name" value="Mycobact_MmpL"/>
</dbReference>
<protein>
    <submittedName>
        <fullName evidence="9">Membrane protein</fullName>
    </submittedName>
</protein>
<feature type="domain" description="SSD" evidence="8">
    <location>
        <begin position="227"/>
        <end position="333"/>
    </location>
</feature>
<accession>A0A8J3JQX3</accession>
<feature type="transmembrane region" description="Helical" evidence="7">
    <location>
        <begin position="575"/>
        <end position="593"/>
    </location>
</feature>
<dbReference type="GO" id="GO:0005886">
    <property type="term" value="C:plasma membrane"/>
    <property type="evidence" value="ECO:0007669"/>
    <property type="project" value="UniProtKB-SubCell"/>
</dbReference>
<reference evidence="9 10" key="1">
    <citation type="submission" date="2021-01" db="EMBL/GenBank/DDBJ databases">
        <title>Whole genome shotgun sequence of Catellatospora bangladeshensis NBRC 107357.</title>
        <authorList>
            <person name="Komaki H."/>
            <person name="Tamura T."/>
        </authorList>
    </citation>
    <scope>NUCLEOTIDE SEQUENCE [LARGE SCALE GENOMIC DNA]</scope>
    <source>
        <strain evidence="9 10">NBRC 107357</strain>
    </source>
</reference>
<evidence type="ECO:0000256" key="2">
    <source>
        <dbReference type="ARBA" id="ARBA00010157"/>
    </source>
</evidence>
<evidence type="ECO:0000256" key="7">
    <source>
        <dbReference type="SAM" id="Phobius"/>
    </source>
</evidence>
<feature type="transmembrane region" description="Helical" evidence="7">
    <location>
        <begin position="641"/>
        <end position="662"/>
    </location>
</feature>
<dbReference type="RefSeq" id="WP_203749816.1">
    <property type="nucleotide sequence ID" value="NZ_BONF01000028.1"/>
</dbReference>
<evidence type="ECO:0000256" key="6">
    <source>
        <dbReference type="ARBA" id="ARBA00023136"/>
    </source>
</evidence>
<feature type="transmembrane region" description="Helical" evidence="7">
    <location>
        <begin position="308"/>
        <end position="333"/>
    </location>
</feature>
<gene>
    <name evidence="9" type="ORF">Cba03nite_46020</name>
</gene>
<comment type="caution">
    <text evidence="9">The sequence shown here is derived from an EMBL/GenBank/DDBJ whole genome shotgun (WGS) entry which is preliminary data.</text>
</comment>
<evidence type="ECO:0000259" key="8">
    <source>
        <dbReference type="PROSITE" id="PS50156"/>
    </source>
</evidence>
<sequence length="684" mass="70994">MPTVWQRISTAPAGRRTAWSLLTGWLLVAVCAVMFTNLGEVETNDVSSWLPAAAESTRALELATAEFPAAEPDQLLLVYARDGGLTDADRAAATADATALAALAAGPVPEPVPSRDGAALLLAVPLSPAQAAEEAIGPVLAQVRQAQADGLPAGLGAWVTGGPAAGADFDAAFDSLDTTLLAVTVGVVAVLLLLTYRSPVLLLIPLFAVGVASRLAEWLVQLGAEHLGLVVNGASAGILTVLVFGAGTDYALLLISRYREELTRHADHRHAMRLALRHSLPAIIASAVTVILALLTLLAAGLNSTRGLGPVAALGILSALLAMTTLLPALLVICGRRVFWPLIPVARTGPAPARRPGPWARTAAFVARRHRPIWILTALALAALSLGATTLTTGVRQSESFTSKPDSVRGFEALAAHYPAGSGDPTELYANTRHADAVAAAVRALPGVAEVGPAEPSAAGGWTRLRIVLADPPSSDGAEQTVLRLRETAREADPSALVGGATAQELDQNTTMDADLRLIIPLILVVVLGVLIVLLRALVAPLLLLGSVLLSFGAALGASALVFHAVGFPAIDRSVLLHGFLFLVALGVDYTIFLMTRAREERAALGHHQGMSHALAVTGGVITSAGVVLAATFAVLSLMPIVFMMQVGILVGLGVLLDTFVVRTLLVPALIHHTGPRTWWPSHP</sequence>
<organism evidence="9 10">
    <name type="scientific">Catellatospora bangladeshensis</name>
    <dbReference type="NCBI Taxonomy" id="310355"/>
    <lineage>
        <taxon>Bacteria</taxon>
        <taxon>Bacillati</taxon>
        <taxon>Actinomycetota</taxon>
        <taxon>Actinomycetes</taxon>
        <taxon>Micromonosporales</taxon>
        <taxon>Micromonosporaceae</taxon>
        <taxon>Catellatospora</taxon>
    </lineage>
</organism>
<name>A0A8J3JQX3_9ACTN</name>
<keyword evidence="4 7" id="KW-0812">Transmembrane</keyword>
<feature type="transmembrane region" description="Helical" evidence="7">
    <location>
        <begin position="178"/>
        <end position="196"/>
    </location>
</feature>
<dbReference type="PANTHER" id="PTHR33406:SF6">
    <property type="entry name" value="MEMBRANE PROTEIN YDGH-RELATED"/>
    <property type="match status" value="1"/>
</dbReference>
<evidence type="ECO:0000256" key="3">
    <source>
        <dbReference type="ARBA" id="ARBA00022475"/>
    </source>
</evidence>
<feature type="transmembrane region" description="Helical" evidence="7">
    <location>
        <begin position="236"/>
        <end position="258"/>
    </location>
</feature>
<feature type="transmembrane region" description="Helical" evidence="7">
    <location>
        <begin position="516"/>
        <end position="535"/>
    </location>
</feature>
<dbReference type="AlphaFoldDB" id="A0A8J3JQX3"/>
<feature type="transmembrane region" description="Helical" evidence="7">
    <location>
        <begin position="279"/>
        <end position="302"/>
    </location>
</feature>
<feature type="transmembrane region" description="Helical" evidence="7">
    <location>
        <begin position="373"/>
        <end position="395"/>
    </location>
</feature>
<feature type="domain" description="SSD" evidence="8">
    <location>
        <begin position="580"/>
        <end position="672"/>
    </location>
</feature>
<dbReference type="PANTHER" id="PTHR33406">
    <property type="entry name" value="MEMBRANE PROTEIN MJ1562-RELATED"/>
    <property type="match status" value="1"/>
</dbReference>
<dbReference type="InterPro" id="IPR000731">
    <property type="entry name" value="SSD"/>
</dbReference>
<comment type="subcellular location">
    <subcellularLocation>
        <location evidence="1">Cell membrane</location>
        <topology evidence="1">Multi-pass membrane protein</topology>
    </subcellularLocation>
</comment>
<dbReference type="PROSITE" id="PS50156">
    <property type="entry name" value="SSD"/>
    <property type="match status" value="2"/>
</dbReference>
<keyword evidence="3" id="KW-1003">Cell membrane</keyword>
<keyword evidence="5 7" id="KW-1133">Transmembrane helix</keyword>
<keyword evidence="10" id="KW-1185">Reference proteome</keyword>
<dbReference type="InterPro" id="IPR004869">
    <property type="entry name" value="MMPL_dom"/>
</dbReference>
<dbReference type="Gene3D" id="1.20.1640.10">
    <property type="entry name" value="Multidrug efflux transporter AcrB transmembrane domain"/>
    <property type="match status" value="2"/>
</dbReference>
<dbReference type="Pfam" id="PF03176">
    <property type="entry name" value="MMPL"/>
    <property type="match status" value="2"/>
</dbReference>
<feature type="transmembrane region" description="Helical" evidence="7">
    <location>
        <begin position="542"/>
        <end position="563"/>
    </location>
</feature>
<evidence type="ECO:0000313" key="9">
    <source>
        <dbReference type="EMBL" id="GIF83253.1"/>
    </source>
</evidence>
<keyword evidence="6 7" id="KW-0472">Membrane</keyword>
<evidence type="ECO:0000313" key="10">
    <source>
        <dbReference type="Proteomes" id="UP000601223"/>
    </source>
</evidence>